<dbReference type="Proteomes" id="UP000294530">
    <property type="component" value="Unassembled WGS sequence"/>
</dbReference>
<dbReference type="OrthoDB" id="10249433at2759"/>
<reference evidence="1 2" key="1">
    <citation type="journal article" date="2021" name="Genome Biol.">
        <title>AFLAP: assembly-free linkage analysis pipeline using k-mers from genome sequencing data.</title>
        <authorList>
            <person name="Fletcher K."/>
            <person name="Zhang L."/>
            <person name="Gil J."/>
            <person name="Han R."/>
            <person name="Cavanaugh K."/>
            <person name="Michelmore R."/>
        </authorList>
    </citation>
    <scope>NUCLEOTIDE SEQUENCE [LARGE SCALE GENOMIC DNA]</scope>
    <source>
        <strain evidence="1 2">SF5</strain>
    </source>
</reference>
<dbReference type="AlphaFoldDB" id="A0A976IGI4"/>
<evidence type="ECO:0000313" key="2">
    <source>
        <dbReference type="Proteomes" id="UP000294530"/>
    </source>
</evidence>
<dbReference type="InterPro" id="IPR052920">
    <property type="entry name" value="DNA-binding_regulatory"/>
</dbReference>
<dbReference type="PANTHER" id="PTHR43358:SF4">
    <property type="entry name" value="ALPHA_BETA HYDROLASE FOLD-1 DOMAIN-CONTAINING PROTEIN"/>
    <property type="match status" value="1"/>
</dbReference>
<dbReference type="SUPFAM" id="SSF53474">
    <property type="entry name" value="alpha/beta-Hydrolases"/>
    <property type="match status" value="1"/>
</dbReference>
<comment type="caution">
    <text evidence="1">The sequence shown here is derived from an EMBL/GenBank/DDBJ whole genome shotgun (WGS) entry which is preliminary data.</text>
</comment>
<dbReference type="InterPro" id="IPR029058">
    <property type="entry name" value="AB_hydrolase_fold"/>
</dbReference>
<sequence>MGANVSSDMEIFADGEMETELKRLGGAGDASVKEILGKGYHDVVQAVIRPTRVRYDVQQLGPESFPIAELSVAPAYDAATHTKRKDFDVYNDRGLRVCCSHWQLFTASSNTPVVTPCLIYLHSNLGSRLDALRVRDAALQRGFSVLAFDFCGSGISDGVYVTMGWNETLDLYAVLQTLEEDMSVSDICLYAHSMGAFPAITNLAVRAAGAADKKMKAKLQTLPHALRSGHSLKQLKPIRAIVLDSAYASLKEVNTGLLSEIQQEGFVVPKAVIKVALAAINKSIKKRTEVDIDLLCPTDFVELCYAPALFVAANHDRYVSKLQSDELAAKYAGPSNVLCVEGQHFDPRDAITYAQAINFLYRALH</sequence>
<organism evidence="1 2">
    <name type="scientific">Bremia lactucae</name>
    <name type="common">Lettuce downy mildew</name>
    <dbReference type="NCBI Taxonomy" id="4779"/>
    <lineage>
        <taxon>Eukaryota</taxon>
        <taxon>Sar</taxon>
        <taxon>Stramenopiles</taxon>
        <taxon>Oomycota</taxon>
        <taxon>Peronosporomycetes</taxon>
        <taxon>Peronosporales</taxon>
        <taxon>Peronosporaceae</taxon>
        <taxon>Bremia</taxon>
    </lineage>
</organism>
<dbReference type="KEGG" id="blac:94353121"/>
<dbReference type="RefSeq" id="XP_067821062.1">
    <property type="nucleotide sequence ID" value="XM_067967450.1"/>
</dbReference>
<proteinExistence type="predicted"/>
<name>A0A976IGI4_BRELC</name>
<dbReference type="GeneID" id="94353121"/>
<dbReference type="Gene3D" id="3.40.50.1820">
    <property type="entry name" value="alpha/beta hydrolase"/>
    <property type="match status" value="1"/>
</dbReference>
<dbReference type="EMBL" id="SHOA02000015">
    <property type="protein sequence ID" value="TDH71563.1"/>
    <property type="molecule type" value="Genomic_DNA"/>
</dbReference>
<protein>
    <recommendedName>
        <fullName evidence="3">Serine aminopeptidase S33 domain-containing protein</fullName>
    </recommendedName>
</protein>
<evidence type="ECO:0000313" key="1">
    <source>
        <dbReference type="EMBL" id="TDH71563.1"/>
    </source>
</evidence>
<accession>A0A976IGI4</accession>
<evidence type="ECO:0008006" key="3">
    <source>
        <dbReference type="Google" id="ProtNLM"/>
    </source>
</evidence>
<gene>
    <name evidence="1" type="ORF">CCR75_009411</name>
</gene>
<keyword evidence="2" id="KW-1185">Reference proteome</keyword>
<dbReference type="PANTHER" id="PTHR43358">
    <property type="entry name" value="ALPHA/BETA-HYDROLASE"/>
    <property type="match status" value="1"/>
</dbReference>